<gene>
    <name evidence="11" type="ORF">MNB_SM-7-1079</name>
</gene>
<proteinExistence type="inferred from homology"/>
<evidence type="ECO:0000256" key="7">
    <source>
        <dbReference type="ARBA" id="ARBA00023136"/>
    </source>
</evidence>
<dbReference type="InterPro" id="IPR003811">
    <property type="entry name" value="G3P_acylTferase_PlsY"/>
</dbReference>
<feature type="transmembrane region" description="Helical" evidence="10">
    <location>
        <begin position="124"/>
        <end position="143"/>
    </location>
</feature>
<keyword evidence="11" id="KW-0012">Acyltransferase</keyword>
<evidence type="ECO:0000256" key="4">
    <source>
        <dbReference type="ARBA" id="ARBA00022692"/>
    </source>
</evidence>
<keyword evidence="5 10" id="KW-1133">Transmembrane helix</keyword>
<dbReference type="PANTHER" id="PTHR30309">
    <property type="entry name" value="INNER MEMBRANE PROTEIN YGIH"/>
    <property type="match status" value="1"/>
</dbReference>
<evidence type="ECO:0000256" key="8">
    <source>
        <dbReference type="ARBA" id="ARBA00023209"/>
    </source>
</evidence>
<feature type="transmembrane region" description="Helical" evidence="10">
    <location>
        <begin position="149"/>
        <end position="168"/>
    </location>
</feature>
<dbReference type="NCBIfam" id="TIGR00023">
    <property type="entry name" value="glycerol-3-phosphate 1-O-acyltransferase PlsY"/>
    <property type="match status" value="1"/>
</dbReference>
<keyword evidence="2" id="KW-0444">Lipid biosynthesis</keyword>
<reference evidence="11" key="1">
    <citation type="submission" date="2016-10" db="EMBL/GenBank/DDBJ databases">
        <authorList>
            <person name="de Groot N.N."/>
        </authorList>
    </citation>
    <scope>NUCLEOTIDE SEQUENCE</scope>
</reference>
<protein>
    <submittedName>
        <fullName evidence="11">Acyl-phosphate:glycerol-3-phosphate O-acyltransferase PlsY</fullName>
    </submittedName>
</protein>
<evidence type="ECO:0000256" key="5">
    <source>
        <dbReference type="ARBA" id="ARBA00022989"/>
    </source>
</evidence>
<organism evidence="11">
    <name type="scientific">hydrothermal vent metagenome</name>
    <dbReference type="NCBI Taxonomy" id="652676"/>
    <lineage>
        <taxon>unclassified sequences</taxon>
        <taxon>metagenomes</taxon>
        <taxon>ecological metagenomes</taxon>
    </lineage>
</organism>
<evidence type="ECO:0000256" key="6">
    <source>
        <dbReference type="ARBA" id="ARBA00023098"/>
    </source>
</evidence>
<dbReference type="AlphaFoldDB" id="A0A1W1BA54"/>
<evidence type="ECO:0000256" key="10">
    <source>
        <dbReference type="SAM" id="Phobius"/>
    </source>
</evidence>
<dbReference type="HAMAP" id="MF_01043">
    <property type="entry name" value="PlsY"/>
    <property type="match status" value="1"/>
</dbReference>
<dbReference type="SMART" id="SM01207">
    <property type="entry name" value="G3P_acyltransf"/>
    <property type="match status" value="1"/>
</dbReference>
<evidence type="ECO:0000256" key="3">
    <source>
        <dbReference type="ARBA" id="ARBA00022679"/>
    </source>
</evidence>
<evidence type="ECO:0000313" key="11">
    <source>
        <dbReference type="EMBL" id="SFV50404.1"/>
    </source>
</evidence>
<keyword evidence="9" id="KW-1208">Phospholipid metabolism</keyword>
<evidence type="ECO:0000256" key="9">
    <source>
        <dbReference type="ARBA" id="ARBA00023264"/>
    </source>
</evidence>
<dbReference type="EMBL" id="FPHB01000011">
    <property type="protein sequence ID" value="SFV50404.1"/>
    <property type="molecule type" value="Genomic_DNA"/>
</dbReference>
<dbReference type="Pfam" id="PF02660">
    <property type="entry name" value="G3P_acyltransf"/>
    <property type="match status" value="1"/>
</dbReference>
<keyword evidence="8" id="KW-0594">Phospholipid biosynthesis</keyword>
<sequence length="204" mass="21973">MEMLFNTNIQFFLLAYLVGGIPFGLILAKKFAGVDVKSAGSQSIGATNVLRVVKEKDPKLAKKLGAATLLLDALKGLVVLVIGYFVGLSEATLWGIAVLAVLGHCFSPYLNFEGGKGIATGMGVLLFMLPVETLIALAVWFIMAKTVRISSLSSLTGVLALLISSFIIHPNMPHAPVILITLILFYKHIPNIIRLLKGEEKRVI</sequence>
<keyword evidence="3 11" id="KW-0808">Transferase</keyword>
<dbReference type="GO" id="GO:0005886">
    <property type="term" value="C:plasma membrane"/>
    <property type="evidence" value="ECO:0007669"/>
    <property type="project" value="InterPro"/>
</dbReference>
<evidence type="ECO:0000256" key="1">
    <source>
        <dbReference type="ARBA" id="ARBA00022475"/>
    </source>
</evidence>
<dbReference type="GO" id="GO:0043772">
    <property type="term" value="F:acyl-phosphate glycerol-3-phosphate acyltransferase activity"/>
    <property type="evidence" value="ECO:0007669"/>
    <property type="project" value="InterPro"/>
</dbReference>
<accession>A0A1W1BA54</accession>
<feature type="transmembrane region" description="Helical" evidence="10">
    <location>
        <begin position="12"/>
        <end position="28"/>
    </location>
</feature>
<dbReference type="PANTHER" id="PTHR30309:SF0">
    <property type="entry name" value="GLYCEROL-3-PHOSPHATE ACYLTRANSFERASE-RELATED"/>
    <property type="match status" value="1"/>
</dbReference>
<evidence type="ECO:0000256" key="2">
    <source>
        <dbReference type="ARBA" id="ARBA00022516"/>
    </source>
</evidence>
<keyword evidence="4 10" id="KW-0812">Transmembrane</keyword>
<keyword evidence="1" id="KW-1003">Cell membrane</keyword>
<keyword evidence="7 10" id="KW-0472">Membrane</keyword>
<dbReference type="GO" id="GO:0008654">
    <property type="term" value="P:phospholipid biosynthetic process"/>
    <property type="evidence" value="ECO:0007669"/>
    <property type="project" value="UniProtKB-KW"/>
</dbReference>
<keyword evidence="6" id="KW-0443">Lipid metabolism</keyword>
<feature type="transmembrane region" description="Helical" evidence="10">
    <location>
        <begin position="175"/>
        <end position="193"/>
    </location>
</feature>
<name>A0A1W1BA54_9ZZZZ</name>